<organism evidence="1 2">
    <name type="scientific">Manihot esculenta</name>
    <name type="common">Cassava</name>
    <name type="synonym">Jatropha manihot</name>
    <dbReference type="NCBI Taxonomy" id="3983"/>
    <lineage>
        <taxon>Eukaryota</taxon>
        <taxon>Viridiplantae</taxon>
        <taxon>Streptophyta</taxon>
        <taxon>Embryophyta</taxon>
        <taxon>Tracheophyta</taxon>
        <taxon>Spermatophyta</taxon>
        <taxon>Magnoliopsida</taxon>
        <taxon>eudicotyledons</taxon>
        <taxon>Gunneridae</taxon>
        <taxon>Pentapetalae</taxon>
        <taxon>rosids</taxon>
        <taxon>fabids</taxon>
        <taxon>Malpighiales</taxon>
        <taxon>Euphorbiaceae</taxon>
        <taxon>Crotonoideae</taxon>
        <taxon>Manihoteae</taxon>
        <taxon>Manihot</taxon>
    </lineage>
</organism>
<name>A0ACB7HKK9_MANES</name>
<comment type="caution">
    <text evidence="1">The sequence shown here is derived from an EMBL/GenBank/DDBJ whole genome shotgun (WGS) entry which is preliminary data.</text>
</comment>
<protein>
    <submittedName>
        <fullName evidence="1">Uncharacterized protein</fullName>
    </submittedName>
</protein>
<keyword evidence="2" id="KW-1185">Reference proteome</keyword>
<gene>
    <name evidence="1" type="ORF">MANES_06G121200v8</name>
</gene>
<evidence type="ECO:0000313" key="2">
    <source>
        <dbReference type="Proteomes" id="UP000091857"/>
    </source>
</evidence>
<dbReference type="EMBL" id="CM004392">
    <property type="protein sequence ID" value="KAG8652686.1"/>
    <property type="molecule type" value="Genomic_DNA"/>
</dbReference>
<proteinExistence type="predicted"/>
<evidence type="ECO:0000313" key="1">
    <source>
        <dbReference type="EMBL" id="KAG8652686.1"/>
    </source>
</evidence>
<reference evidence="2" key="1">
    <citation type="journal article" date="2016" name="Nat. Biotechnol.">
        <title>Sequencing wild and cultivated cassava and related species reveals extensive interspecific hybridization and genetic diversity.</title>
        <authorList>
            <person name="Bredeson J.V."/>
            <person name="Lyons J.B."/>
            <person name="Prochnik S.E."/>
            <person name="Wu G.A."/>
            <person name="Ha C.M."/>
            <person name="Edsinger-Gonzales E."/>
            <person name="Grimwood J."/>
            <person name="Schmutz J."/>
            <person name="Rabbi I.Y."/>
            <person name="Egesi C."/>
            <person name="Nauluvula P."/>
            <person name="Lebot V."/>
            <person name="Ndunguru J."/>
            <person name="Mkamilo G."/>
            <person name="Bart R.S."/>
            <person name="Setter T.L."/>
            <person name="Gleadow R.M."/>
            <person name="Kulakow P."/>
            <person name="Ferguson M.E."/>
            <person name="Rounsley S."/>
            <person name="Rokhsar D.S."/>
        </authorList>
    </citation>
    <scope>NUCLEOTIDE SEQUENCE [LARGE SCALE GENOMIC DNA]</scope>
    <source>
        <strain evidence="2">cv. AM560-2</strain>
    </source>
</reference>
<dbReference type="Proteomes" id="UP000091857">
    <property type="component" value="Chromosome 6"/>
</dbReference>
<sequence>MMLLYMWIADDIVPFTAHLLPTYTACDTNQPLSKHQTSENGSLLPFSTTFFLLIIAYVKLASLSVSFLFNQMESHEIFLPAGSSLGPSTYSSSLQMQMANPGTQFSGKDGSWISSEKSTSHHQSGSSSSTSEKFEGDNENKEIIRHRYAFQTRSQIDILDDGYRWRKYGQKTVKNSKFPRSYYKCTHSGCNVKKQVQRNSNNEEIVVTTYEGMHTHPTEICSDNFEEIILRQMQTYKLLSDTHAGITNRE</sequence>
<accession>A0ACB7HKK9</accession>